<dbReference type="AlphaFoldDB" id="A0A5C8HJV2"/>
<dbReference type="InterPro" id="IPR027417">
    <property type="entry name" value="P-loop_NTPase"/>
</dbReference>
<proteinExistence type="predicted"/>
<keyword evidence="2" id="KW-1185">Reference proteome</keyword>
<organism evidence="1 2">
    <name type="scientific">Microbacterium mitrae</name>
    <dbReference type="NCBI Taxonomy" id="664640"/>
    <lineage>
        <taxon>Bacteria</taxon>
        <taxon>Bacillati</taxon>
        <taxon>Actinomycetota</taxon>
        <taxon>Actinomycetes</taxon>
        <taxon>Micrococcales</taxon>
        <taxon>Microbacteriaceae</taxon>
        <taxon>Microbacterium</taxon>
    </lineage>
</organism>
<protein>
    <submittedName>
        <fullName evidence="1">Uncharacterized protein</fullName>
    </submittedName>
</protein>
<dbReference type="OrthoDB" id="4008664at2"/>
<dbReference type="Proteomes" id="UP000321196">
    <property type="component" value="Unassembled WGS sequence"/>
</dbReference>
<dbReference type="SUPFAM" id="SSF52540">
    <property type="entry name" value="P-loop containing nucleoside triphosphate hydrolases"/>
    <property type="match status" value="1"/>
</dbReference>
<evidence type="ECO:0000313" key="1">
    <source>
        <dbReference type="EMBL" id="TXK02764.1"/>
    </source>
</evidence>
<accession>A0A5C8HJV2</accession>
<sequence length="519" mass="56719">MSVANRTLSRIPKRAEKQEIEVLHRTFSDSGVFDVIDTVDSQIIYGRRGTGKTHALNYLASEKRESGELAVYLDLRTVGSPTGVTGGPPADRAERATRLLIDILGALHEELLSSALEGATTGDELLVARANAFAQAIARVRVEGTVSRGRTSRQSTSSGSNFAAELSGGFHGGRVTAATIAGETSSNEHREEVNGVETHEIHFGEVSRALRDLTESLATKRLWILIDEWSSLPPELQPFLAEFLLRSVLPLKKIVVKIAAIEHQSVFRTTSGDATIGFEVGADISANVNLDDFMVYEGNEERSVEFFSDLFTRHVAAGEGLVPGIDTSVPSSVITVAFSDSRAFAELVRAAEGVPRDALNIAGIAATHALDTKITVPLVRQAARDWYQSDKLKALESRQEAIRLLHWIIDEVIRGKKARAFLVTEDESHSPEILTLFDARVLHLVRRGYSAQDDPGVRYNIWNIDFGAYVDLIRTKNAPQGALAIGNDDSTFATVDVPAEDRRAIRRAILTLKDFASPR</sequence>
<name>A0A5C8HJV2_9MICO</name>
<comment type="caution">
    <text evidence="1">The sequence shown here is derived from an EMBL/GenBank/DDBJ whole genome shotgun (WGS) entry which is preliminary data.</text>
</comment>
<dbReference type="EMBL" id="VRSW01000006">
    <property type="protein sequence ID" value="TXK02764.1"/>
    <property type="molecule type" value="Genomic_DNA"/>
</dbReference>
<reference evidence="1 2" key="1">
    <citation type="submission" date="2019-08" db="EMBL/GenBank/DDBJ databases">
        <authorList>
            <person name="Dong K."/>
        </authorList>
    </citation>
    <scope>NUCLEOTIDE SEQUENCE [LARGE SCALE GENOMIC DNA]</scope>
    <source>
        <strain evidence="1 2">M4-8</strain>
    </source>
</reference>
<evidence type="ECO:0000313" key="2">
    <source>
        <dbReference type="Proteomes" id="UP000321196"/>
    </source>
</evidence>
<gene>
    <name evidence="1" type="ORF">FVP60_12405</name>
</gene>